<organism evidence="2 3">
    <name type="scientific">Luedemannella helvata</name>
    <dbReference type="NCBI Taxonomy" id="349315"/>
    <lineage>
        <taxon>Bacteria</taxon>
        <taxon>Bacillati</taxon>
        <taxon>Actinomycetota</taxon>
        <taxon>Actinomycetes</taxon>
        <taxon>Micromonosporales</taxon>
        <taxon>Micromonosporaceae</taxon>
        <taxon>Luedemannella</taxon>
    </lineage>
</organism>
<name>A0ABP4VU35_9ACTN</name>
<proteinExistence type="predicted"/>
<dbReference type="Pfam" id="PF04964">
    <property type="entry name" value="Flp_Fap"/>
    <property type="match status" value="1"/>
</dbReference>
<protein>
    <recommendedName>
        <fullName evidence="4">Flp family type IVb pilin</fullName>
    </recommendedName>
</protein>
<evidence type="ECO:0000313" key="2">
    <source>
        <dbReference type="EMBL" id="GAA1735474.1"/>
    </source>
</evidence>
<evidence type="ECO:0008006" key="4">
    <source>
        <dbReference type="Google" id="ProtNLM"/>
    </source>
</evidence>
<dbReference type="Proteomes" id="UP001500655">
    <property type="component" value="Unassembled WGS sequence"/>
</dbReference>
<dbReference type="RefSeq" id="WP_344075741.1">
    <property type="nucleotide sequence ID" value="NZ_BAAALS010000001.1"/>
</dbReference>
<reference evidence="3" key="1">
    <citation type="journal article" date="2019" name="Int. J. Syst. Evol. Microbiol.">
        <title>The Global Catalogue of Microorganisms (GCM) 10K type strain sequencing project: providing services to taxonomists for standard genome sequencing and annotation.</title>
        <authorList>
            <consortium name="The Broad Institute Genomics Platform"/>
            <consortium name="The Broad Institute Genome Sequencing Center for Infectious Disease"/>
            <person name="Wu L."/>
            <person name="Ma J."/>
        </authorList>
    </citation>
    <scope>NUCLEOTIDE SEQUENCE [LARGE SCALE GENOMIC DNA]</scope>
    <source>
        <strain evidence="3">JCM 13249</strain>
    </source>
</reference>
<evidence type="ECO:0000256" key="1">
    <source>
        <dbReference type="SAM" id="Phobius"/>
    </source>
</evidence>
<sequence>MKKLQARLRTPIARRDKGASAVEYGLLVALIAVVIAGAVYLLGNTLKGKFTSVQQCVASATGNCP</sequence>
<keyword evidence="1" id="KW-0812">Transmembrane</keyword>
<gene>
    <name evidence="2" type="ORF">GCM10009681_02350</name>
</gene>
<keyword evidence="3" id="KW-1185">Reference proteome</keyword>
<keyword evidence="1" id="KW-1133">Transmembrane helix</keyword>
<dbReference type="InterPro" id="IPR007047">
    <property type="entry name" value="Flp_Fap"/>
</dbReference>
<comment type="caution">
    <text evidence="2">The sequence shown here is derived from an EMBL/GenBank/DDBJ whole genome shotgun (WGS) entry which is preliminary data.</text>
</comment>
<feature type="transmembrane region" description="Helical" evidence="1">
    <location>
        <begin position="21"/>
        <end position="42"/>
    </location>
</feature>
<keyword evidence="1" id="KW-0472">Membrane</keyword>
<evidence type="ECO:0000313" key="3">
    <source>
        <dbReference type="Proteomes" id="UP001500655"/>
    </source>
</evidence>
<accession>A0ABP4VU35</accession>
<dbReference type="EMBL" id="BAAALS010000001">
    <property type="protein sequence ID" value="GAA1735474.1"/>
    <property type="molecule type" value="Genomic_DNA"/>
</dbReference>